<feature type="domain" description="DUF222" evidence="1">
    <location>
        <begin position="30"/>
        <end position="237"/>
    </location>
</feature>
<reference evidence="2 3" key="1">
    <citation type="submission" date="2017-02" db="EMBL/GenBank/DDBJ databases">
        <title>The new phylogeny of genus Mycobacterium.</title>
        <authorList>
            <person name="Tortoli E."/>
            <person name="Trovato A."/>
            <person name="Cirillo D.M."/>
        </authorList>
    </citation>
    <scope>NUCLEOTIDE SEQUENCE [LARGE SCALE GENOMIC DNA]</scope>
    <source>
        <strain evidence="2 3">DSM 45093</strain>
    </source>
</reference>
<dbReference type="AlphaFoldDB" id="A0A1X0E3Y2"/>
<dbReference type="InterPro" id="IPR003870">
    <property type="entry name" value="DUF222"/>
</dbReference>
<dbReference type="Pfam" id="PF02720">
    <property type="entry name" value="DUF222"/>
    <property type="match status" value="1"/>
</dbReference>
<name>A0A1X0E3Y2_9MYCO</name>
<protein>
    <recommendedName>
        <fullName evidence="1">DUF222 domain-containing protein</fullName>
    </recommendedName>
</protein>
<gene>
    <name evidence="2" type="ORF">BST28_12545</name>
</gene>
<evidence type="ECO:0000259" key="1">
    <source>
        <dbReference type="Pfam" id="PF02720"/>
    </source>
</evidence>
<feature type="non-terminal residue" evidence="2">
    <location>
        <position position="240"/>
    </location>
</feature>
<organism evidence="2 3">
    <name type="scientific">Mycolicibacter kumamotonensis</name>
    <dbReference type="NCBI Taxonomy" id="354243"/>
    <lineage>
        <taxon>Bacteria</taxon>
        <taxon>Bacillati</taxon>
        <taxon>Actinomycetota</taxon>
        <taxon>Actinomycetes</taxon>
        <taxon>Mycobacteriales</taxon>
        <taxon>Mycobacteriaceae</taxon>
        <taxon>Mycolicibacter</taxon>
    </lineage>
</organism>
<dbReference type="EMBL" id="MVHU01000016">
    <property type="protein sequence ID" value="ORA79406.1"/>
    <property type="molecule type" value="Genomic_DNA"/>
</dbReference>
<dbReference type="RefSeq" id="WP_133054298.1">
    <property type="nucleotide sequence ID" value="NZ_MVHU01000016.1"/>
</dbReference>
<comment type="caution">
    <text evidence="2">The sequence shown here is derived from an EMBL/GenBank/DDBJ whole genome shotgun (WGS) entry which is preliminary data.</text>
</comment>
<accession>A0A1X0E3Y2</accession>
<evidence type="ECO:0000313" key="3">
    <source>
        <dbReference type="Proteomes" id="UP000192713"/>
    </source>
</evidence>
<proteinExistence type="predicted"/>
<evidence type="ECO:0000313" key="2">
    <source>
        <dbReference type="EMBL" id="ORA79406.1"/>
    </source>
</evidence>
<sequence>MCDTTDLPDLDTLREVDDAALVAAIGGWAQAEAAAAARRLAAIAELTGRCCYDDPGRSRWAADDWDGVAAQVGAAMGVSHGKASSQMYLAQALAERLPKIAALFAAGQLNAALVSTISWHTTLIEDRRALAAVDTALAADALHYGPLSAFKTGQAIDAVVEAHDPQALRRSRQNARSRDLVVDKRNTAHATTPVWGRLHAHDAEALDRRLLAMAHSVCDDDPRTIAQRRADALGALAAGG</sequence>
<dbReference type="Proteomes" id="UP000192713">
    <property type="component" value="Unassembled WGS sequence"/>
</dbReference>